<evidence type="ECO:0000256" key="1">
    <source>
        <dbReference type="ARBA" id="ARBA00022722"/>
    </source>
</evidence>
<dbReference type="InterPro" id="IPR002071">
    <property type="entry name" value="Thermonucl_AS"/>
</dbReference>
<keyword evidence="3" id="KW-0378">Hydrolase</keyword>
<feature type="signal peptide" evidence="4">
    <location>
        <begin position="1"/>
        <end position="19"/>
    </location>
</feature>
<dbReference type="Proteomes" id="UP000482487">
    <property type="component" value="Unassembled WGS sequence"/>
</dbReference>
<dbReference type="PANTHER" id="PTHR12302">
    <property type="entry name" value="EBNA2 BINDING PROTEIN P100"/>
    <property type="match status" value="1"/>
</dbReference>
<feature type="chain" id="PRO_5028862975" evidence="4">
    <location>
        <begin position="20"/>
        <end position="219"/>
    </location>
</feature>
<dbReference type="GO" id="GO:0016787">
    <property type="term" value="F:hydrolase activity"/>
    <property type="evidence" value="ECO:0007669"/>
    <property type="project" value="UniProtKB-KW"/>
</dbReference>
<keyword evidence="4" id="KW-0732">Signal</keyword>
<evidence type="ECO:0000259" key="5">
    <source>
        <dbReference type="PROSITE" id="PS50830"/>
    </source>
</evidence>
<dbReference type="InterPro" id="IPR016071">
    <property type="entry name" value="Staphylococal_nuclease_OB-fold"/>
</dbReference>
<evidence type="ECO:0000256" key="4">
    <source>
        <dbReference type="SAM" id="SignalP"/>
    </source>
</evidence>
<keyword evidence="7" id="KW-1185">Reference proteome</keyword>
<keyword evidence="1" id="KW-0540">Nuclease</keyword>
<organism evidence="6 7">
    <name type="scientific">Solidesulfovibrio aerotolerans</name>
    <dbReference type="NCBI Taxonomy" id="295255"/>
    <lineage>
        <taxon>Bacteria</taxon>
        <taxon>Pseudomonadati</taxon>
        <taxon>Thermodesulfobacteriota</taxon>
        <taxon>Desulfovibrionia</taxon>
        <taxon>Desulfovibrionales</taxon>
        <taxon>Desulfovibrionaceae</taxon>
        <taxon>Solidesulfovibrio</taxon>
    </lineage>
</organism>
<dbReference type="InterPro" id="IPR035437">
    <property type="entry name" value="SNase_OB-fold_sf"/>
</dbReference>
<gene>
    <name evidence="6" type="ORF">GTA51_15165</name>
</gene>
<reference evidence="6 7" key="1">
    <citation type="submission" date="2020-01" db="EMBL/GenBank/DDBJ databases">
        <title>Genome sequence of Desulfovibrio aerotolerans DSM 16695(T).</title>
        <authorList>
            <person name="Karnachuk O."/>
            <person name="Avakyan M."/>
            <person name="Mardanov A."/>
            <person name="Kadnikov V."/>
            <person name="Ravin N."/>
        </authorList>
    </citation>
    <scope>NUCLEOTIDE SEQUENCE [LARGE SCALE GENOMIC DNA]</scope>
    <source>
        <strain evidence="6 7">DSM 16695</strain>
    </source>
</reference>
<dbReference type="InterPro" id="IPR035451">
    <property type="entry name" value="Ada-like_dom_sf"/>
</dbReference>
<dbReference type="GO" id="GO:0004519">
    <property type="term" value="F:endonuclease activity"/>
    <property type="evidence" value="ECO:0007669"/>
    <property type="project" value="UniProtKB-KW"/>
</dbReference>
<dbReference type="SMART" id="SM00318">
    <property type="entry name" value="SNc"/>
    <property type="match status" value="1"/>
</dbReference>
<dbReference type="PROSITE" id="PS50830">
    <property type="entry name" value="TNASE_3"/>
    <property type="match status" value="1"/>
</dbReference>
<keyword evidence="2" id="KW-0255">Endonuclease</keyword>
<dbReference type="AlphaFoldDB" id="A0A7C9IM94"/>
<dbReference type="Pfam" id="PF00565">
    <property type="entry name" value="SNase"/>
    <property type="match status" value="1"/>
</dbReference>
<protein>
    <submittedName>
        <fullName evidence="6">Nuclease</fullName>
    </submittedName>
</protein>
<dbReference type="GO" id="GO:0003676">
    <property type="term" value="F:nucleic acid binding"/>
    <property type="evidence" value="ECO:0007669"/>
    <property type="project" value="InterPro"/>
</dbReference>
<dbReference type="Gene3D" id="3.40.10.10">
    <property type="entry name" value="DNA Methylphosphotriester Repair Domain"/>
    <property type="match status" value="1"/>
</dbReference>
<dbReference type="CDD" id="cd00175">
    <property type="entry name" value="SNc"/>
    <property type="match status" value="1"/>
</dbReference>
<sequence>MYRFVMLAVLMFFPCWCWAFTGKVINVADGDTITILTPEKSQVKVRLYGIDTPEKGQAFGSKAADFTKERAALQDVDVREIDRDRYGRTVGIVKLPSGAILNEEILRAGFAWVYRQYCKQSYCSQWAEVERQAQVAKIGLWADPNPTPPWEWRHGGAGKATDATTNASPKAATFHGNTQSRVFHSPECKHYACKNCAEDFNSREEAISAGYKSCHICRP</sequence>
<dbReference type="PANTHER" id="PTHR12302:SF3">
    <property type="entry name" value="SERINE_THREONINE-PROTEIN KINASE 31"/>
    <property type="match status" value="1"/>
</dbReference>
<dbReference type="RefSeq" id="WP_160962516.1">
    <property type="nucleotide sequence ID" value="NZ_WVUD01000033.1"/>
</dbReference>
<dbReference type="SUPFAM" id="SSF57884">
    <property type="entry name" value="Ada DNA repair protein, N-terminal domain (N-Ada 10)"/>
    <property type="match status" value="1"/>
</dbReference>
<dbReference type="OrthoDB" id="9805504at2"/>
<name>A0A7C9IM94_9BACT</name>
<dbReference type="EMBL" id="WVUD01000033">
    <property type="protein sequence ID" value="MYL84461.1"/>
    <property type="molecule type" value="Genomic_DNA"/>
</dbReference>
<dbReference type="SUPFAM" id="SSF50199">
    <property type="entry name" value="Staphylococcal nuclease"/>
    <property type="match status" value="1"/>
</dbReference>
<proteinExistence type="predicted"/>
<feature type="domain" description="TNase-like" evidence="5">
    <location>
        <begin position="18"/>
        <end position="143"/>
    </location>
</feature>
<evidence type="ECO:0000256" key="2">
    <source>
        <dbReference type="ARBA" id="ARBA00022759"/>
    </source>
</evidence>
<dbReference type="Gene3D" id="2.40.50.90">
    <property type="match status" value="1"/>
</dbReference>
<comment type="caution">
    <text evidence="6">The sequence shown here is derived from an EMBL/GenBank/DDBJ whole genome shotgun (WGS) entry which is preliminary data.</text>
</comment>
<evidence type="ECO:0000313" key="7">
    <source>
        <dbReference type="Proteomes" id="UP000482487"/>
    </source>
</evidence>
<evidence type="ECO:0000256" key="3">
    <source>
        <dbReference type="ARBA" id="ARBA00022801"/>
    </source>
</evidence>
<evidence type="ECO:0000313" key="6">
    <source>
        <dbReference type="EMBL" id="MYL84461.1"/>
    </source>
</evidence>
<accession>A0A7C9IM94</accession>
<dbReference type="PROSITE" id="PS01123">
    <property type="entry name" value="TNASE_1"/>
    <property type="match status" value="1"/>
</dbReference>